<dbReference type="RefSeq" id="WP_007279273.1">
    <property type="nucleotide sequence ID" value="NZ_ABCK01000012.1"/>
</dbReference>
<evidence type="ECO:0000313" key="2">
    <source>
        <dbReference type="Proteomes" id="UP000004947"/>
    </source>
</evidence>
<organism evidence="1 2">
    <name type="scientific">Lentisphaera araneosa HTCC2155</name>
    <dbReference type="NCBI Taxonomy" id="313628"/>
    <lineage>
        <taxon>Bacteria</taxon>
        <taxon>Pseudomonadati</taxon>
        <taxon>Lentisphaerota</taxon>
        <taxon>Lentisphaeria</taxon>
        <taxon>Lentisphaerales</taxon>
        <taxon>Lentisphaeraceae</taxon>
        <taxon>Lentisphaera</taxon>
    </lineage>
</organism>
<dbReference type="NCBIfam" id="TIGR02532">
    <property type="entry name" value="IV_pilin_GFxxxE"/>
    <property type="match status" value="1"/>
</dbReference>
<keyword evidence="2" id="KW-1185">Reference proteome</keyword>
<name>A6DN30_9BACT</name>
<dbReference type="Proteomes" id="UP000004947">
    <property type="component" value="Unassembled WGS sequence"/>
</dbReference>
<dbReference type="Gene3D" id="3.30.700.10">
    <property type="entry name" value="Glycoprotein, Type 4 Pilin"/>
    <property type="match status" value="1"/>
</dbReference>
<dbReference type="AlphaFoldDB" id="A6DN30"/>
<dbReference type="SUPFAM" id="SSF54523">
    <property type="entry name" value="Pili subunits"/>
    <property type="match status" value="1"/>
</dbReference>
<sequence>MKFLKKKFTLIEILVVVAIIGILASLLLPTLGNARDKSRASVCKNNLKQLSVTMYLYLDDSQYIINHVTPNPSTGLNIPWSRANVFPGDNSILECPSDEKADPASWEPSYGFNYFYLKEQKLAEVSKPAETIFFADSGHVNTTHPWNNRAVAGYLINNKSAWAAPIGLRHDEAPNLLWVDGHVSTLKDMINIHLSNELWDRE</sequence>
<dbReference type="InterPro" id="IPR045584">
    <property type="entry name" value="Pilin-like"/>
</dbReference>
<evidence type="ECO:0000313" key="1">
    <source>
        <dbReference type="EMBL" id="EDM27066.1"/>
    </source>
</evidence>
<comment type="caution">
    <text evidence="1">The sequence shown here is derived from an EMBL/GenBank/DDBJ whole genome shotgun (WGS) entry which is preliminary data.</text>
</comment>
<evidence type="ECO:0008006" key="3">
    <source>
        <dbReference type="Google" id="ProtNLM"/>
    </source>
</evidence>
<reference evidence="1 2" key="1">
    <citation type="journal article" date="2010" name="J. Bacteriol.">
        <title>Genome sequence of Lentisphaera araneosa HTCC2155T, the type species of the order Lentisphaerales in the phylum Lentisphaerae.</title>
        <authorList>
            <person name="Thrash J.C."/>
            <person name="Cho J.C."/>
            <person name="Vergin K.L."/>
            <person name="Morris R.M."/>
            <person name="Giovannoni S.J."/>
        </authorList>
    </citation>
    <scope>NUCLEOTIDE SEQUENCE [LARGE SCALE GENOMIC DNA]</scope>
    <source>
        <strain evidence="1 2">HTCC2155</strain>
    </source>
</reference>
<dbReference type="STRING" id="313628.LNTAR_07474"/>
<dbReference type="InterPro" id="IPR012902">
    <property type="entry name" value="N_methyl_site"/>
</dbReference>
<proteinExistence type="predicted"/>
<dbReference type="eggNOG" id="COG2165">
    <property type="taxonomic scope" value="Bacteria"/>
</dbReference>
<gene>
    <name evidence="1" type="ORF">LNTAR_07474</name>
</gene>
<dbReference type="OrthoDB" id="255848at2"/>
<protein>
    <recommendedName>
        <fullName evidence="3">General secretion pathway protein G</fullName>
    </recommendedName>
</protein>
<accession>A6DN30</accession>
<dbReference type="EMBL" id="ABCK01000012">
    <property type="protein sequence ID" value="EDM27066.1"/>
    <property type="molecule type" value="Genomic_DNA"/>
</dbReference>
<dbReference type="PANTHER" id="PTHR30093">
    <property type="entry name" value="GENERAL SECRETION PATHWAY PROTEIN G"/>
    <property type="match status" value="1"/>
</dbReference>